<dbReference type="GO" id="GO:0016787">
    <property type="term" value="F:hydrolase activity"/>
    <property type="evidence" value="ECO:0007669"/>
    <property type="project" value="UniProtKB-KW"/>
</dbReference>
<dbReference type="InterPro" id="IPR029058">
    <property type="entry name" value="AB_hydrolase_fold"/>
</dbReference>
<dbReference type="InterPro" id="IPR005645">
    <property type="entry name" value="FSH-like_dom"/>
</dbReference>
<dbReference type="Proteomes" id="UP000481153">
    <property type="component" value="Unassembled WGS sequence"/>
</dbReference>
<accession>A0A6G0XID3</accession>
<dbReference type="SUPFAM" id="SSF53474">
    <property type="entry name" value="alpha/beta-Hydrolases"/>
    <property type="match status" value="1"/>
</dbReference>
<dbReference type="PANTHER" id="PTHR48070">
    <property type="entry name" value="ESTERASE OVCA2"/>
    <property type="match status" value="1"/>
</dbReference>
<evidence type="ECO:0000313" key="5">
    <source>
        <dbReference type="Proteomes" id="UP000481153"/>
    </source>
</evidence>
<comment type="caution">
    <text evidence="4">The sequence shown here is derived from an EMBL/GenBank/DDBJ whole genome shotgun (WGS) entry which is preliminary data.</text>
</comment>
<feature type="region of interest" description="Disordered" evidence="2">
    <location>
        <begin position="203"/>
        <end position="233"/>
    </location>
</feature>
<feature type="domain" description="Serine hydrolase" evidence="3">
    <location>
        <begin position="2"/>
        <end position="191"/>
    </location>
</feature>
<dbReference type="VEuPathDB" id="FungiDB:AeMF1_020220"/>
<organism evidence="4 5">
    <name type="scientific">Aphanomyces euteiches</name>
    <dbReference type="NCBI Taxonomy" id="100861"/>
    <lineage>
        <taxon>Eukaryota</taxon>
        <taxon>Sar</taxon>
        <taxon>Stramenopiles</taxon>
        <taxon>Oomycota</taxon>
        <taxon>Saprolegniomycetes</taxon>
        <taxon>Saprolegniales</taxon>
        <taxon>Verrucalvaceae</taxon>
        <taxon>Aphanomyces</taxon>
    </lineage>
</organism>
<dbReference type="GO" id="GO:0005634">
    <property type="term" value="C:nucleus"/>
    <property type="evidence" value="ECO:0007669"/>
    <property type="project" value="TreeGrafter"/>
</dbReference>
<sequence length="233" mass="25226">MRLLCLHGMYQNAAVFRTKMEPLHVALPHLQLVYLDGPTNLVPKVVSKPIDTTVFRAWWDPDQTTTTQAQRQIIDYVGDAIATSGPFDGVLGFSQGASLASWLCSSFAQRQLGWSPSVAIFLGGYLHSTTDEIFSNGLVPHVRSFHAFGLNDRVVPASKSEVLAALFEQGTRPDLVARYSHGHGHIVPKCDGTMHALQSFLHAMPSPSSSSPPPPSHVDDANLGRASISASNL</sequence>
<evidence type="ECO:0000256" key="2">
    <source>
        <dbReference type="SAM" id="MobiDB-lite"/>
    </source>
</evidence>
<dbReference type="AlphaFoldDB" id="A0A6G0XID3"/>
<proteinExistence type="predicted"/>
<evidence type="ECO:0000256" key="1">
    <source>
        <dbReference type="ARBA" id="ARBA00022801"/>
    </source>
</evidence>
<dbReference type="GO" id="GO:0005737">
    <property type="term" value="C:cytoplasm"/>
    <property type="evidence" value="ECO:0007669"/>
    <property type="project" value="TreeGrafter"/>
</dbReference>
<dbReference type="InterPro" id="IPR050593">
    <property type="entry name" value="LovG"/>
</dbReference>
<dbReference type="Gene3D" id="3.40.50.1820">
    <property type="entry name" value="alpha/beta hydrolase"/>
    <property type="match status" value="1"/>
</dbReference>
<dbReference type="EMBL" id="VJMJ01000055">
    <property type="protein sequence ID" value="KAF0740037.1"/>
    <property type="molecule type" value="Genomic_DNA"/>
</dbReference>
<keyword evidence="5" id="KW-1185">Reference proteome</keyword>
<evidence type="ECO:0000313" key="4">
    <source>
        <dbReference type="EMBL" id="KAF0740037.1"/>
    </source>
</evidence>
<dbReference type="Pfam" id="PF03959">
    <property type="entry name" value="FSH1"/>
    <property type="match status" value="1"/>
</dbReference>
<reference evidence="4 5" key="1">
    <citation type="submission" date="2019-07" db="EMBL/GenBank/DDBJ databases">
        <title>Genomics analysis of Aphanomyces spp. identifies a new class of oomycete effector associated with host adaptation.</title>
        <authorList>
            <person name="Gaulin E."/>
        </authorList>
    </citation>
    <scope>NUCLEOTIDE SEQUENCE [LARGE SCALE GENOMIC DNA]</scope>
    <source>
        <strain evidence="4 5">ATCC 201684</strain>
    </source>
</reference>
<gene>
    <name evidence="4" type="ORF">Ae201684_004479</name>
</gene>
<dbReference type="PANTHER" id="PTHR48070:SF6">
    <property type="entry name" value="ESTERASE OVCA2"/>
    <property type="match status" value="1"/>
</dbReference>
<evidence type="ECO:0000259" key="3">
    <source>
        <dbReference type="Pfam" id="PF03959"/>
    </source>
</evidence>
<name>A0A6G0XID3_9STRA</name>
<keyword evidence="1" id="KW-0378">Hydrolase</keyword>
<protein>
    <recommendedName>
        <fullName evidence="3">Serine hydrolase domain-containing protein</fullName>
    </recommendedName>
</protein>